<organism evidence="1 2">
    <name type="scientific">Xylocopilactobacillus apicola</name>
    <dbReference type="NCBI Taxonomy" id="2932184"/>
    <lineage>
        <taxon>Bacteria</taxon>
        <taxon>Bacillati</taxon>
        <taxon>Bacillota</taxon>
        <taxon>Bacilli</taxon>
        <taxon>Lactobacillales</taxon>
        <taxon>Lactobacillaceae</taxon>
        <taxon>Xylocopilactobacillus</taxon>
    </lineage>
</organism>
<accession>A0AAU9DUU7</accession>
<evidence type="ECO:0000313" key="1">
    <source>
        <dbReference type="EMBL" id="BDR59288.1"/>
    </source>
</evidence>
<dbReference type="Proteomes" id="UP001321861">
    <property type="component" value="Chromosome"/>
</dbReference>
<dbReference type="EMBL" id="AP026802">
    <property type="protein sequence ID" value="BDR59288.1"/>
    <property type="molecule type" value="Genomic_DNA"/>
</dbReference>
<reference evidence="1 2" key="1">
    <citation type="journal article" date="2023" name="Microbiol. Spectr.">
        <title>Symbiosis of Carpenter Bees with Uncharacterized Lactic Acid Bacteria Showing NAD Auxotrophy.</title>
        <authorList>
            <person name="Kawasaki S."/>
            <person name="Ozawa K."/>
            <person name="Mori T."/>
            <person name="Yamamoto A."/>
            <person name="Ito M."/>
            <person name="Ohkuma M."/>
            <person name="Sakamoto M."/>
            <person name="Matsutani M."/>
        </authorList>
    </citation>
    <scope>NUCLEOTIDE SEQUENCE [LARGE SCALE GENOMIC DNA]</scope>
    <source>
        <strain evidence="1 2">XA3</strain>
    </source>
</reference>
<proteinExistence type="predicted"/>
<dbReference type="RefSeq" id="WP_317635091.1">
    <property type="nucleotide sequence ID" value="NZ_AP026802.1"/>
</dbReference>
<sequence>MNLFKKLSYILVAISGIWALTFALNVKQDSKAAEFPADVAIENNANVSRGGGLADYLKGDLKALIQNGFLKETKHNQGDPMTSILVIGNGVSFSSSKIIEEKIHLQFNRGDLYE</sequence>
<protein>
    <submittedName>
        <fullName evidence="1">Uncharacterized protein</fullName>
    </submittedName>
</protein>
<keyword evidence="2" id="KW-1185">Reference proteome</keyword>
<dbReference type="AlphaFoldDB" id="A0AAU9DUU7"/>
<dbReference type="KEGG" id="xap:XA3_17290"/>
<name>A0AAU9DUU7_9LACO</name>
<evidence type="ECO:0000313" key="2">
    <source>
        <dbReference type="Proteomes" id="UP001321861"/>
    </source>
</evidence>
<gene>
    <name evidence="1" type="ORF">XA3_17290</name>
</gene>